<dbReference type="AlphaFoldDB" id="A0A0A2C841"/>
<organism evidence="1 2">
    <name type="scientific">Prochlorococcus marinus str. PAC1</name>
    <dbReference type="NCBI Taxonomy" id="59924"/>
    <lineage>
        <taxon>Bacteria</taxon>
        <taxon>Bacillati</taxon>
        <taxon>Cyanobacteriota</taxon>
        <taxon>Cyanophyceae</taxon>
        <taxon>Synechococcales</taxon>
        <taxon>Prochlorococcaceae</taxon>
        <taxon>Prochlorococcus</taxon>
    </lineage>
</organism>
<dbReference type="Proteomes" id="UP000030392">
    <property type="component" value="Unassembled WGS sequence"/>
</dbReference>
<sequence length="47" mass="5395">MSPLFKCLGCGQNIERSTKTFWKKKGHILCSTCQDKIEKETAFTQTK</sequence>
<comment type="caution">
    <text evidence="1">The sequence shown here is derived from an EMBL/GenBank/DDBJ whole genome shotgun (WGS) entry which is preliminary data.</text>
</comment>
<evidence type="ECO:0000313" key="2">
    <source>
        <dbReference type="Proteomes" id="UP000030392"/>
    </source>
</evidence>
<accession>A0A0A2C841</accession>
<dbReference type="Gene3D" id="2.10.110.10">
    <property type="entry name" value="Cysteine Rich Protein"/>
    <property type="match status" value="1"/>
</dbReference>
<dbReference type="RefSeq" id="WP_011295388.1">
    <property type="nucleotide sequence ID" value="NZ_CP138967.1"/>
</dbReference>
<protein>
    <submittedName>
        <fullName evidence="1">Uncharacterized protein</fullName>
    </submittedName>
</protein>
<evidence type="ECO:0000313" key="1">
    <source>
        <dbReference type="EMBL" id="KGG21030.1"/>
    </source>
</evidence>
<name>A0A0A2C841_PROMR</name>
<proteinExistence type="predicted"/>
<reference evidence="2" key="1">
    <citation type="journal article" date="2014" name="Sci. Data">
        <title>Genomes of diverse isolates of the marine cyanobacterium Prochlorococcus.</title>
        <authorList>
            <person name="Biller S."/>
            <person name="Berube P."/>
            <person name="Thompson J."/>
            <person name="Kelly L."/>
            <person name="Roggensack S."/>
            <person name="Awad L."/>
            <person name="Roache-Johnson K."/>
            <person name="Ding H."/>
            <person name="Giovannoni S.J."/>
            <person name="Moore L.R."/>
            <person name="Chisholm S.W."/>
        </authorList>
    </citation>
    <scope>NUCLEOTIDE SEQUENCE [LARGE SCALE GENOMIC DNA]</scope>
    <source>
        <strain evidence="2">PAC1</strain>
    </source>
</reference>
<gene>
    <name evidence="1" type="ORF">EV03_0970</name>
</gene>
<dbReference type="EMBL" id="JNAX01000010">
    <property type="protein sequence ID" value="KGG21030.1"/>
    <property type="molecule type" value="Genomic_DNA"/>
</dbReference>